<sequence>MAKKSEIARIQKGALTADEAEELFSRVDHTGHTDEERARRQRAHRKEKGVSLDVDPLSEDDPSGSNVGKVIAKTAVLFVAVFLVAVVVGQVAFGLIRRANTANLAEEANVRTVASALSGGVEWGNGFTQFPEDFTVQEADENTGRVEVTVIDTSSENALECFAGSQVQATAFAVNALLNPNINTVVYHVNVHTDPDGKIQQSSLFGFLKPTGDVTSFMTFVWTKTQSEAGVQFSCHITGIDDAVQDELRDQITTSFTPVQILSGN</sequence>
<dbReference type="Proteomes" id="UP000712527">
    <property type="component" value="Unassembled WGS sequence"/>
</dbReference>
<proteinExistence type="predicted"/>
<comment type="caution">
    <text evidence="3">The sequence shown here is derived from an EMBL/GenBank/DDBJ whole genome shotgun (WGS) entry which is preliminary data.</text>
</comment>
<feature type="transmembrane region" description="Helical" evidence="2">
    <location>
        <begin position="75"/>
        <end position="96"/>
    </location>
</feature>
<feature type="compositionally biased region" description="Basic and acidic residues" evidence="1">
    <location>
        <begin position="24"/>
        <end position="38"/>
    </location>
</feature>
<name>A0ABS2F0I2_9ACTN</name>
<keyword evidence="2" id="KW-1133">Transmembrane helix</keyword>
<reference evidence="3 4" key="1">
    <citation type="journal article" date="2021" name="Sci. Rep.">
        <title>The distribution of antibiotic resistance genes in chicken gut microbiota commensals.</title>
        <authorList>
            <person name="Juricova H."/>
            <person name="Matiasovicova J."/>
            <person name="Kubasova T."/>
            <person name="Cejkova D."/>
            <person name="Rychlik I."/>
        </authorList>
    </citation>
    <scope>NUCLEOTIDE SEQUENCE [LARGE SCALE GENOMIC DNA]</scope>
    <source>
        <strain evidence="3 4">An794</strain>
    </source>
</reference>
<evidence type="ECO:0000313" key="4">
    <source>
        <dbReference type="Proteomes" id="UP000712527"/>
    </source>
</evidence>
<dbReference type="RefSeq" id="WP_204792839.1">
    <property type="nucleotide sequence ID" value="NZ_JACSNQ010000003.1"/>
</dbReference>
<dbReference type="EMBL" id="JACSNQ010000003">
    <property type="protein sequence ID" value="MBM6774489.1"/>
    <property type="molecule type" value="Genomic_DNA"/>
</dbReference>
<organism evidence="3 4">
    <name type="scientific">Olsenella profusa</name>
    <dbReference type="NCBI Taxonomy" id="138595"/>
    <lineage>
        <taxon>Bacteria</taxon>
        <taxon>Bacillati</taxon>
        <taxon>Actinomycetota</taxon>
        <taxon>Coriobacteriia</taxon>
        <taxon>Coriobacteriales</taxon>
        <taxon>Atopobiaceae</taxon>
        <taxon>Olsenella</taxon>
    </lineage>
</organism>
<keyword evidence="2" id="KW-0472">Membrane</keyword>
<evidence type="ECO:0008006" key="5">
    <source>
        <dbReference type="Google" id="ProtNLM"/>
    </source>
</evidence>
<feature type="region of interest" description="Disordered" evidence="1">
    <location>
        <begin position="24"/>
        <end position="65"/>
    </location>
</feature>
<keyword evidence="2" id="KW-0812">Transmembrane</keyword>
<gene>
    <name evidence="3" type="ORF">H9X80_02870</name>
</gene>
<evidence type="ECO:0000256" key="1">
    <source>
        <dbReference type="SAM" id="MobiDB-lite"/>
    </source>
</evidence>
<keyword evidence="4" id="KW-1185">Reference proteome</keyword>
<evidence type="ECO:0000256" key="2">
    <source>
        <dbReference type="SAM" id="Phobius"/>
    </source>
</evidence>
<evidence type="ECO:0000313" key="3">
    <source>
        <dbReference type="EMBL" id="MBM6774489.1"/>
    </source>
</evidence>
<accession>A0ABS2F0I2</accession>
<protein>
    <recommendedName>
        <fullName evidence="5">DUF4825 domain-containing protein</fullName>
    </recommendedName>
</protein>